<accession>A0A0F9DDE3</accession>
<evidence type="ECO:0000313" key="1">
    <source>
        <dbReference type="EMBL" id="KKL15796.1"/>
    </source>
</evidence>
<dbReference type="SUPFAM" id="SSF69118">
    <property type="entry name" value="AhpD-like"/>
    <property type="match status" value="1"/>
</dbReference>
<sequence>TIAPHPYEDATGALLDFAHTVTTHVHEVSPRVLDGLRRHGFSDEDILDAVHIIGFFNYYTRLADALGIDPEPDMPPP</sequence>
<reference evidence="1" key="1">
    <citation type="journal article" date="2015" name="Nature">
        <title>Complex archaea that bridge the gap between prokaryotes and eukaryotes.</title>
        <authorList>
            <person name="Spang A."/>
            <person name="Saw J.H."/>
            <person name="Jorgensen S.L."/>
            <person name="Zaremba-Niedzwiedzka K."/>
            <person name="Martijn J."/>
            <person name="Lind A.E."/>
            <person name="van Eijk R."/>
            <person name="Schleper C."/>
            <person name="Guy L."/>
            <person name="Ettema T.J."/>
        </authorList>
    </citation>
    <scope>NUCLEOTIDE SEQUENCE</scope>
</reference>
<comment type="caution">
    <text evidence="1">The sequence shown here is derived from an EMBL/GenBank/DDBJ whole genome shotgun (WGS) entry which is preliminary data.</text>
</comment>
<dbReference type="AlphaFoldDB" id="A0A0F9DDE3"/>
<protein>
    <recommendedName>
        <fullName evidence="2">Peroxidase</fullName>
    </recommendedName>
</protein>
<proteinExistence type="predicted"/>
<organism evidence="1">
    <name type="scientific">marine sediment metagenome</name>
    <dbReference type="NCBI Taxonomy" id="412755"/>
    <lineage>
        <taxon>unclassified sequences</taxon>
        <taxon>metagenomes</taxon>
        <taxon>ecological metagenomes</taxon>
    </lineage>
</organism>
<feature type="non-terminal residue" evidence="1">
    <location>
        <position position="1"/>
    </location>
</feature>
<dbReference type="Gene3D" id="1.20.1290.10">
    <property type="entry name" value="AhpD-like"/>
    <property type="match status" value="1"/>
</dbReference>
<dbReference type="InterPro" id="IPR029032">
    <property type="entry name" value="AhpD-like"/>
</dbReference>
<gene>
    <name evidence="1" type="ORF">LCGC14_2501990</name>
</gene>
<name>A0A0F9DDE3_9ZZZZ</name>
<dbReference type="EMBL" id="LAZR01039924">
    <property type="protein sequence ID" value="KKL15796.1"/>
    <property type="molecule type" value="Genomic_DNA"/>
</dbReference>
<evidence type="ECO:0008006" key="2">
    <source>
        <dbReference type="Google" id="ProtNLM"/>
    </source>
</evidence>